<dbReference type="InterPro" id="IPR024478">
    <property type="entry name" value="HlyB_4HB_MCP"/>
</dbReference>
<feature type="domain" description="Methyl-accepting transducer" evidence="6">
    <location>
        <begin position="496"/>
        <end position="725"/>
    </location>
</feature>
<keyword evidence="5" id="KW-0472">Membrane</keyword>
<evidence type="ECO:0000256" key="5">
    <source>
        <dbReference type="SAM" id="Phobius"/>
    </source>
</evidence>
<dbReference type="PROSITE" id="PS50111">
    <property type="entry name" value="CHEMOTAXIS_TRANSDUC_2"/>
    <property type="match status" value="1"/>
</dbReference>
<protein>
    <submittedName>
        <fullName evidence="8">Methyl-accepting chemotaxis protein</fullName>
    </submittedName>
</protein>
<dbReference type="Pfam" id="PF12729">
    <property type="entry name" value="4HB_MCP_1"/>
    <property type="match status" value="1"/>
</dbReference>
<evidence type="ECO:0000256" key="2">
    <source>
        <dbReference type="ARBA" id="ARBA00029447"/>
    </source>
</evidence>
<feature type="region of interest" description="Disordered" evidence="4">
    <location>
        <begin position="501"/>
        <end position="522"/>
    </location>
</feature>
<dbReference type="CDD" id="cd06225">
    <property type="entry name" value="HAMP"/>
    <property type="match status" value="1"/>
</dbReference>
<proteinExistence type="inferred from homology"/>
<dbReference type="Pfam" id="PF18947">
    <property type="entry name" value="HAMP_2"/>
    <property type="match status" value="2"/>
</dbReference>
<gene>
    <name evidence="8" type="ORF">ACJDUG_13915</name>
</gene>
<dbReference type="CDD" id="cd11386">
    <property type="entry name" value="MCP_signal"/>
    <property type="match status" value="1"/>
</dbReference>
<feature type="transmembrane region" description="Helical" evidence="5">
    <location>
        <begin position="189"/>
        <end position="211"/>
    </location>
</feature>
<dbReference type="Pfam" id="PF00672">
    <property type="entry name" value="HAMP"/>
    <property type="match status" value="1"/>
</dbReference>
<comment type="caution">
    <text evidence="8">The sequence shown here is derived from an EMBL/GenBank/DDBJ whole genome shotgun (WGS) entry which is preliminary data.</text>
</comment>
<dbReference type="PROSITE" id="PS50885">
    <property type="entry name" value="HAMP"/>
    <property type="match status" value="2"/>
</dbReference>
<reference evidence="8 9" key="1">
    <citation type="submission" date="2024-11" db="EMBL/GenBank/DDBJ databases">
        <authorList>
            <person name="Heng Y.C."/>
            <person name="Lim A.C.H."/>
            <person name="Lee J.K.Y."/>
            <person name="Kittelmann S."/>
        </authorList>
    </citation>
    <scope>NUCLEOTIDE SEQUENCE [LARGE SCALE GENOMIC DNA]</scope>
    <source>
        <strain evidence="8 9">WILCCON 0185</strain>
    </source>
</reference>
<evidence type="ECO:0000256" key="4">
    <source>
        <dbReference type="SAM" id="MobiDB-lite"/>
    </source>
</evidence>
<dbReference type="SMART" id="SM00304">
    <property type="entry name" value="HAMP"/>
    <property type="match status" value="3"/>
</dbReference>
<name>A0ABW8T654_9CLOT</name>
<dbReference type="PANTHER" id="PTHR43531">
    <property type="entry name" value="PROTEIN ICFG"/>
    <property type="match status" value="1"/>
</dbReference>
<dbReference type="InterPro" id="IPR004089">
    <property type="entry name" value="MCPsignal_dom"/>
</dbReference>
<dbReference type="InterPro" id="IPR004090">
    <property type="entry name" value="Chemotax_Me-accpt_rcpt"/>
</dbReference>
<dbReference type="SUPFAM" id="SSF158472">
    <property type="entry name" value="HAMP domain-like"/>
    <property type="match status" value="1"/>
</dbReference>
<dbReference type="Pfam" id="PF00015">
    <property type="entry name" value="MCPsignal"/>
    <property type="match status" value="1"/>
</dbReference>
<keyword evidence="5" id="KW-0812">Transmembrane</keyword>
<feature type="domain" description="HAMP" evidence="7">
    <location>
        <begin position="439"/>
        <end position="491"/>
    </location>
</feature>
<dbReference type="RefSeq" id="WP_406770493.1">
    <property type="nucleotide sequence ID" value="NZ_JBJHZZ010000012.1"/>
</dbReference>
<dbReference type="InterPro" id="IPR051310">
    <property type="entry name" value="MCP_chemotaxis"/>
</dbReference>
<evidence type="ECO:0000313" key="8">
    <source>
        <dbReference type="EMBL" id="MFL0248061.1"/>
    </source>
</evidence>
<dbReference type="PRINTS" id="PR00260">
    <property type="entry name" value="CHEMTRNSDUCR"/>
</dbReference>
<dbReference type="SMART" id="SM00283">
    <property type="entry name" value="MA"/>
    <property type="match status" value="1"/>
</dbReference>
<accession>A0ABW8T654</accession>
<dbReference type="Gene3D" id="1.20.120.1530">
    <property type="match status" value="2"/>
</dbReference>
<dbReference type="InterPro" id="IPR003660">
    <property type="entry name" value="HAMP_dom"/>
</dbReference>
<feature type="domain" description="HAMP" evidence="7">
    <location>
        <begin position="213"/>
        <end position="265"/>
    </location>
</feature>
<evidence type="ECO:0000259" key="6">
    <source>
        <dbReference type="PROSITE" id="PS50111"/>
    </source>
</evidence>
<keyword evidence="9" id="KW-1185">Reference proteome</keyword>
<evidence type="ECO:0000313" key="9">
    <source>
        <dbReference type="Proteomes" id="UP001623591"/>
    </source>
</evidence>
<feature type="transmembrane region" description="Helical" evidence="5">
    <location>
        <begin position="13"/>
        <end position="35"/>
    </location>
</feature>
<dbReference type="PANTHER" id="PTHR43531:SF11">
    <property type="entry name" value="METHYL-ACCEPTING CHEMOTAXIS PROTEIN 3"/>
    <property type="match status" value="1"/>
</dbReference>
<keyword evidence="3" id="KW-0807">Transducer</keyword>
<dbReference type="EMBL" id="JBJHZZ010000012">
    <property type="protein sequence ID" value="MFL0248061.1"/>
    <property type="molecule type" value="Genomic_DNA"/>
</dbReference>
<dbReference type="Proteomes" id="UP001623591">
    <property type="component" value="Unassembled WGS sequence"/>
</dbReference>
<evidence type="ECO:0000256" key="1">
    <source>
        <dbReference type="ARBA" id="ARBA00022500"/>
    </source>
</evidence>
<dbReference type="Gene3D" id="1.10.287.950">
    <property type="entry name" value="Methyl-accepting chemotaxis protein"/>
    <property type="match status" value="1"/>
</dbReference>
<dbReference type="SUPFAM" id="SSF58104">
    <property type="entry name" value="Methyl-accepting chemotaxis protein (MCP) signaling domain"/>
    <property type="match status" value="2"/>
</dbReference>
<organism evidence="8 9">
    <name type="scientific">Candidatus Clostridium stratigraminis</name>
    <dbReference type="NCBI Taxonomy" id="3381661"/>
    <lineage>
        <taxon>Bacteria</taxon>
        <taxon>Bacillati</taxon>
        <taxon>Bacillota</taxon>
        <taxon>Clostridia</taxon>
        <taxon>Eubacteriales</taxon>
        <taxon>Clostridiaceae</taxon>
        <taxon>Clostridium</taxon>
    </lineage>
</organism>
<evidence type="ECO:0000259" key="7">
    <source>
        <dbReference type="PROSITE" id="PS50885"/>
    </source>
</evidence>
<keyword evidence="5" id="KW-1133">Transmembrane helix</keyword>
<evidence type="ECO:0000256" key="3">
    <source>
        <dbReference type="PROSITE-ProRule" id="PRU00284"/>
    </source>
</evidence>
<sequence length="799" mass="86291">MKWFYNLKIASKLLIGFIIIAVIAGTVGVVGVINIKKIQVMDEEMYSWHTSTLDDMAKAMEYYQLERVNLRDAIYTKDAAQRQKSISQFSDLDKKISTSLSSFQVGIKDDKTLKDFNTLQKALEDYKAYRDKEISLANSNQSEQAISSLYSDGASIASAMENAINNLLDGKVSLAKQDADANQSSANQAVITMIIIIAIGVAIAIFLGIFISKIIGNPIKKMVSFAEEVASGNLDMKIEANTKDEVGVLMSAFDKMIETLHNLVSEQGKLLDEASKGNLNARGDEERFQGGYRDIIGGTNNLLDVVVNPINEAMQVIGKMSVNDYSLKMTEGHKGMLREFSDAINAVQSRLLHIQDIVVDVSQGDTSSLEELRKVGKRSDNDKIMPAIIVMMQNIKDLISEVETVSSAAVNGDLSLRGNSNKFNGGFKEILEGFNNTINAVVEPIREASEVLKEMADGNLTVGMIGDYKGEYARIKNDINATIKAFNEVLNNINNASQQVASGSNQVSDSAQTLSQGSTEQASSIEELTASIEEIAAQTKQNAGNANQANELSLSAKDEAVLGNNQMKEMLKAMEEINESSGNISKIIKVIDDIAFQTNILALNAAVEAARAGQHGKGFAVVAEEVRNLAARSADAAKETTALIENSIKKSDGGTKIANETASALGEIVDTVTKVAALVGEIAAASNEQAAGIAQINQGITQVSQVVQANSATSEECAAASEELSGQAETLKQLVGKFKLKKDSSKIKSLEELNPDVLRMLENMAERKKNRVTDIDESMLEAAITKPNIVLSDTEFGKY</sequence>
<keyword evidence="1" id="KW-0145">Chemotaxis</keyword>
<comment type="similarity">
    <text evidence="2">Belongs to the methyl-accepting chemotaxis (MCP) protein family.</text>
</comment>